<protein>
    <submittedName>
        <fullName evidence="2">Uncharacterized protein</fullName>
    </submittedName>
</protein>
<dbReference type="Proteomes" id="UP000276215">
    <property type="component" value="Unassembled WGS sequence"/>
</dbReference>
<feature type="compositionally biased region" description="Polar residues" evidence="1">
    <location>
        <begin position="133"/>
        <end position="144"/>
    </location>
</feature>
<accession>A0A3N4JD54</accession>
<name>A0A3N4JD54_9PEZI</name>
<gene>
    <name evidence="2" type="ORF">L873DRAFT_1415126</name>
</gene>
<reference evidence="2 3" key="1">
    <citation type="journal article" date="2018" name="Nat. Ecol. Evol.">
        <title>Pezizomycetes genomes reveal the molecular basis of ectomycorrhizal truffle lifestyle.</title>
        <authorList>
            <person name="Murat C."/>
            <person name="Payen T."/>
            <person name="Noel B."/>
            <person name="Kuo A."/>
            <person name="Morin E."/>
            <person name="Chen J."/>
            <person name="Kohler A."/>
            <person name="Krizsan K."/>
            <person name="Balestrini R."/>
            <person name="Da Silva C."/>
            <person name="Montanini B."/>
            <person name="Hainaut M."/>
            <person name="Levati E."/>
            <person name="Barry K.W."/>
            <person name="Belfiori B."/>
            <person name="Cichocki N."/>
            <person name="Clum A."/>
            <person name="Dockter R.B."/>
            <person name="Fauchery L."/>
            <person name="Guy J."/>
            <person name="Iotti M."/>
            <person name="Le Tacon F."/>
            <person name="Lindquist E.A."/>
            <person name="Lipzen A."/>
            <person name="Malagnac F."/>
            <person name="Mello A."/>
            <person name="Molinier V."/>
            <person name="Miyauchi S."/>
            <person name="Poulain J."/>
            <person name="Riccioni C."/>
            <person name="Rubini A."/>
            <person name="Sitrit Y."/>
            <person name="Splivallo R."/>
            <person name="Traeger S."/>
            <person name="Wang M."/>
            <person name="Zifcakova L."/>
            <person name="Wipf D."/>
            <person name="Zambonelli A."/>
            <person name="Paolocci F."/>
            <person name="Nowrousian M."/>
            <person name="Ottonello S."/>
            <person name="Baldrian P."/>
            <person name="Spatafora J.W."/>
            <person name="Henrissat B."/>
            <person name="Nagy L.G."/>
            <person name="Aury J.M."/>
            <person name="Wincker P."/>
            <person name="Grigoriev I.V."/>
            <person name="Bonfante P."/>
            <person name="Martin F.M."/>
        </authorList>
    </citation>
    <scope>NUCLEOTIDE SEQUENCE [LARGE SCALE GENOMIC DNA]</scope>
    <source>
        <strain evidence="2 3">120613-1</strain>
    </source>
</reference>
<evidence type="ECO:0000313" key="2">
    <source>
        <dbReference type="EMBL" id="RPA94611.1"/>
    </source>
</evidence>
<feature type="region of interest" description="Disordered" evidence="1">
    <location>
        <begin position="127"/>
        <end position="162"/>
    </location>
</feature>
<organism evidence="2 3">
    <name type="scientific">Choiromyces venosus 120613-1</name>
    <dbReference type="NCBI Taxonomy" id="1336337"/>
    <lineage>
        <taxon>Eukaryota</taxon>
        <taxon>Fungi</taxon>
        <taxon>Dikarya</taxon>
        <taxon>Ascomycota</taxon>
        <taxon>Pezizomycotina</taxon>
        <taxon>Pezizomycetes</taxon>
        <taxon>Pezizales</taxon>
        <taxon>Tuberaceae</taxon>
        <taxon>Choiromyces</taxon>
    </lineage>
</organism>
<sequence>MQVLHPTSSIDSRGGLHQMRRSMRLLLQEAGSAHQSPPLPHRHPHDGGAIFQQPFSDLDYAMRGPGGWTGVESSVYRKEDASRTSPQLLIFGVVVGSQVPLILGLIVRRDILAVLWVVPPSRPITLGRRKASAATTPPGNSTAPHLTCREPTPPKASPRTNHQDLHQHLHYNPCPFSLWLCLCQGREFPSPSIYRHQHHRCRYLPYLPQLLEIQTPG</sequence>
<keyword evidence="3" id="KW-1185">Reference proteome</keyword>
<evidence type="ECO:0000313" key="3">
    <source>
        <dbReference type="Proteomes" id="UP000276215"/>
    </source>
</evidence>
<dbReference type="AlphaFoldDB" id="A0A3N4JD54"/>
<dbReference type="EMBL" id="ML120435">
    <property type="protein sequence ID" value="RPA94611.1"/>
    <property type="molecule type" value="Genomic_DNA"/>
</dbReference>
<evidence type="ECO:0000256" key="1">
    <source>
        <dbReference type="SAM" id="MobiDB-lite"/>
    </source>
</evidence>
<proteinExistence type="predicted"/>